<dbReference type="SUPFAM" id="SSF56219">
    <property type="entry name" value="DNase I-like"/>
    <property type="match status" value="1"/>
</dbReference>
<reference evidence="4" key="1">
    <citation type="submission" date="2012-12" db="EMBL/GenBank/DDBJ databases">
        <authorList>
            <person name="Hellsten U."/>
            <person name="Grimwood J."/>
            <person name="Chapman J.A."/>
            <person name="Shapiro H."/>
            <person name="Aerts A."/>
            <person name="Otillar R.P."/>
            <person name="Terry A.Y."/>
            <person name="Boore J.L."/>
            <person name="Simakov O."/>
            <person name="Marletaz F."/>
            <person name="Cho S.-J."/>
            <person name="Edsinger-Gonzales E."/>
            <person name="Havlak P."/>
            <person name="Kuo D.-H."/>
            <person name="Larsson T."/>
            <person name="Lv J."/>
            <person name="Arendt D."/>
            <person name="Savage R."/>
            <person name="Osoegawa K."/>
            <person name="de Jong P."/>
            <person name="Lindberg D.R."/>
            <person name="Seaver E.C."/>
            <person name="Weisblat D.A."/>
            <person name="Putnam N.H."/>
            <person name="Grigoriev I.V."/>
            <person name="Rokhsar D.S."/>
        </authorList>
    </citation>
    <scope>NUCLEOTIDE SEQUENCE</scope>
</reference>
<dbReference type="InterPro" id="IPR036691">
    <property type="entry name" value="Endo/exonu/phosph_ase_sf"/>
</dbReference>
<dbReference type="InParanoid" id="T1FE73"/>
<dbReference type="GO" id="GO:0003824">
    <property type="term" value="F:catalytic activity"/>
    <property type="evidence" value="ECO:0007669"/>
    <property type="project" value="InterPro"/>
</dbReference>
<dbReference type="PANTHER" id="PTHR46670">
    <property type="entry name" value="ENDO/EXONUCLEASE/PHOSPHATASE DOMAIN-CONTAINING PROTEIN"/>
    <property type="match status" value="1"/>
</dbReference>
<evidence type="ECO:0000313" key="2">
    <source>
        <dbReference type="EMBL" id="ESN95655.1"/>
    </source>
</evidence>
<sequence>MTFAYTTAQLLSLAPAAISRPIPRPARKILFRLRIWRPRKGRIRLKHSLSAVDGSHKNSTKTILGLLNARSVVNKAALHDTIVDNGIDILALTETWISSDASNAVRLAPPGFSVAHYHRPDRRGGGLSVVYRATFRHSALDFGIFTTFKLLVTKLVCPESAIILAVLYRPPGPAVDSFFEKLETLINYVHLSSSSFIICGDFNCPGSERLSSLLEKNNLSQHVSFPTHRCGNTLDLIITSTSFSDSIKDERSSDVTYSDHKIILVDICTFSIPPLVETRTYRSIHCINLNRFQSDLMAVVDSLLSASLDLDMLASALDRNLHSLLNRHAPLKTITIRRGQKHIFTLSDEARQSKVSKNAAKNAILKSRADCISSEFGKLNSNPRFLWRLANKVLHSHPVHC</sequence>
<dbReference type="AlphaFoldDB" id="T1FE73"/>
<reference evidence="3" key="3">
    <citation type="submission" date="2015-06" db="UniProtKB">
        <authorList>
            <consortium name="EnsemblMetazoa"/>
        </authorList>
    </citation>
    <scope>IDENTIFICATION</scope>
</reference>
<dbReference type="RefSeq" id="XP_009026218.1">
    <property type="nucleotide sequence ID" value="XM_009027970.1"/>
</dbReference>
<dbReference type="GeneID" id="20207122"/>
<dbReference type="OMA" id="PVEAHIC"/>
<accession>T1FE73</accession>
<protein>
    <recommendedName>
        <fullName evidence="1">Endonuclease/exonuclease/phosphatase domain-containing protein</fullName>
    </recommendedName>
</protein>
<evidence type="ECO:0000259" key="1">
    <source>
        <dbReference type="Pfam" id="PF03372"/>
    </source>
</evidence>
<dbReference type="Pfam" id="PF03372">
    <property type="entry name" value="Exo_endo_phos"/>
    <property type="match status" value="1"/>
</dbReference>
<evidence type="ECO:0000313" key="3">
    <source>
        <dbReference type="EnsemblMetazoa" id="HelroP179125"/>
    </source>
</evidence>
<dbReference type="EMBL" id="AMQM01006742">
    <property type="status" value="NOT_ANNOTATED_CDS"/>
    <property type="molecule type" value="Genomic_DNA"/>
</dbReference>
<keyword evidence="4" id="KW-1185">Reference proteome</keyword>
<dbReference type="EnsemblMetazoa" id="HelroT179125">
    <property type="protein sequence ID" value="HelroP179125"/>
    <property type="gene ID" value="HelroG179125"/>
</dbReference>
<dbReference type="STRING" id="6412.T1FE73"/>
<reference evidence="2 4" key="2">
    <citation type="journal article" date="2013" name="Nature">
        <title>Insights into bilaterian evolution from three spiralian genomes.</title>
        <authorList>
            <person name="Simakov O."/>
            <person name="Marletaz F."/>
            <person name="Cho S.J."/>
            <person name="Edsinger-Gonzales E."/>
            <person name="Havlak P."/>
            <person name="Hellsten U."/>
            <person name="Kuo D.H."/>
            <person name="Larsson T."/>
            <person name="Lv J."/>
            <person name="Arendt D."/>
            <person name="Savage R."/>
            <person name="Osoegawa K."/>
            <person name="de Jong P."/>
            <person name="Grimwood J."/>
            <person name="Chapman J.A."/>
            <person name="Shapiro H."/>
            <person name="Aerts A."/>
            <person name="Otillar R.P."/>
            <person name="Terry A.Y."/>
            <person name="Boore J.L."/>
            <person name="Grigoriev I.V."/>
            <person name="Lindberg D.R."/>
            <person name="Seaver E.C."/>
            <person name="Weisblat D.A."/>
            <person name="Putnam N.H."/>
            <person name="Rokhsar D.S."/>
        </authorList>
    </citation>
    <scope>NUCLEOTIDE SEQUENCE</scope>
</reference>
<dbReference type="CTD" id="20207122"/>
<proteinExistence type="predicted"/>
<dbReference type="EMBL" id="KB097510">
    <property type="protein sequence ID" value="ESN95655.1"/>
    <property type="molecule type" value="Genomic_DNA"/>
</dbReference>
<dbReference type="OrthoDB" id="10072198at2759"/>
<dbReference type="Gene3D" id="3.60.10.10">
    <property type="entry name" value="Endonuclease/exonuclease/phosphatase"/>
    <property type="match status" value="1"/>
</dbReference>
<dbReference type="Proteomes" id="UP000015101">
    <property type="component" value="Unassembled WGS sequence"/>
</dbReference>
<dbReference type="eggNOG" id="KOG1075">
    <property type="taxonomic scope" value="Eukaryota"/>
</dbReference>
<name>T1FE73_HELRO</name>
<dbReference type="InterPro" id="IPR005135">
    <property type="entry name" value="Endo/exonuclease/phosphatase"/>
</dbReference>
<organism evidence="3 4">
    <name type="scientific">Helobdella robusta</name>
    <name type="common">Californian leech</name>
    <dbReference type="NCBI Taxonomy" id="6412"/>
    <lineage>
        <taxon>Eukaryota</taxon>
        <taxon>Metazoa</taxon>
        <taxon>Spiralia</taxon>
        <taxon>Lophotrochozoa</taxon>
        <taxon>Annelida</taxon>
        <taxon>Clitellata</taxon>
        <taxon>Hirudinea</taxon>
        <taxon>Rhynchobdellida</taxon>
        <taxon>Glossiphoniidae</taxon>
        <taxon>Helobdella</taxon>
    </lineage>
</organism>
<gene>
    <name evidence="3" type="primary">20207122</name>
    <name evidence="2" type="ORF">HELRODRAFT_179125</name>
</gene>
<evidence type="ECO:0000313" key="4">
    <source>
        <dbReference type="Proteomes" id="UP000015101"/>
    </source>
</evidence>
<dbReference type="KEGG" id="hro:HELRODRAFT_179125"/>
<feature type="domain" description="Endonuclease/exonuclease/phosphatase" evidence="1">
    <location>
        <begin position="72"/>
        <end position="260"/>
    </location>
</feature>
<dbReference type="HOGENOM" id="CLU_687495_0_0_1"/>
<dbReference type="PANTHER" id="PTHR46670:SF2">
    <property type="entry name" value="ENDONUCLEASE_EXONUCLEASE_PHOSPHATASE DOMAIN-CONTAINING PROTEIN"/>
    <property type="match status" value="1"/>
</dbReference>